<comment type="caution">
    <text evidence="2">The sequence shown here is derived from an EMBL/GenBank/DDBJ whole genome shotgun (WGS) entry which is preliminary data.</text>
</comment>
<sequence length="220" mass="24617">MIRFLLHVKLAYDRILNIVEMGSCSCQDYGSFEDSQTVTTDDGSLNPELRQALESAERRRQEYLDKISIMILSFFLLQYREVRTKRDDPTSPDSESSSSIFTERETSRSEVMFIYPITNTSQITFSSSALQCQTSSSNRVAKSETEEDESSEYVTATDHSPHSPQRISTKKMGPSEDDDVPTSFESFSSPSKSSNQIHAKSSGSSPSSLCTTALLVPWTN</sequence>
<feature type="compositionally biased region" description="Low complexity" evidence="1">
    <location>
        <begin position="183"/>
        <end position="194"/>
    </location>
</feature>
<proteinExistence type="predicted"/>
<keyword evidence="3" id="KW-1185">Reference proteome</keyword>
<organism evidence="2 3">
    <name type="scientific">Caerostris extrusa</name>
    <name type="common">Bark spider</name>
    <name type="synonym">Caerostris bankana</name>
    <dbReference type="NCBI Taxonomy" id="172846"/>
    <lineage>
        <taxon>Eukaryota</taxon>
        <taxon>Metazoa</taxon>
        <taxon>Ecdysozoa</taxon>
        <taxon>Arthropoda</taxon>
        <taxon>Chelicerata</taxon>
        <taxon>Arachnida</taxon>
        <taxon>Araneae</taxon>
        <taxon>Araneomorphae</taxon>
        <taxon>Entelegynae</taxon>
        <taxon>Araneoidea</taxon>
        <taxon>Araneidae</taxon>
        <taxon>Caerostris</taxon>
    </lineage>
</organism>
<evidence type="ECO:0000256" key="1">
    <source>
        <dbReference type="SAM" id="MobiDB-lite"/>
    </source>
</evidence>
<feature type="compositionally biased region" description="Polar residues" evidence="1">
    <location>
        <begin position="152"/>
        <end position="167"/>
    </location>
</feature>
<feature type="region of interest" description="Disordered" evidence="1">
    <location>
        <begin position="135"/>
        <end position="211"/>
    </location>
</feature>
<dbReference type="EMBL" id="BPLR01000487">
    <property type="protein sequence ID" value="GIY95189.1"/>
    <property type="molecule type" value="Genomic_DNA"/>
</dbReference>
<name>A0AAV4XMA1_CAEEX</name>
<accession>A0AAV4XMA1</accession>
<protein>
    <submittedName>
        <fullName evidence="2">Uncharacterized protein</fullName>
    </submittedName>
</protein>
<evidence type="ECO:0000313" key="3">
    <source>
        <dbReference type="Proteomes" id="UP001054945"/>
    </source>
</evidence>
<evidence type="ECO:0000313" key="2">
    <source>
        <dbReference type="EMBL" id="GIY95189.1"/>
    </source>
</evidence>
<dbReference type="Proteomes" id="UP001054945">
    <property type="component" value="Unassembled WGS sequence"/>
</dbReference>
<reference evidence="2 3" key="1">
    <citation type="submission" date="2021-06" db="EMBL/GenBank/DDBJ databases">
        <title>Caerostris extrusa draft genome.</title>
        <authorList>
            <person name="Kono N."/>
            <person name="Arakawa K."/>
        </authorList>
    </citation>
    <scope>NUCLEOTIDE SEQUENCE [LARGE SCALE GENOMIC DNA]</scope>
</reference>
<gene>
    <name evidence="2" type="primary">AVEN_64130_1</name>
    <name evidence="2" type="ORF">CEXT_747221</name>
</gene>
<dbReference type="AlphaFoldDB" id="A0AAV4XMA1"/>